<dbReference type="OrthoDB" id="5288894at2"/>
<keyword evidence="3" id="KW-0560">Oxidoreductase</keyword>
<dbReference type="CDD" id="cd18126">
    <property type="entry name" value="GAPDH_I_C"/>
    <property type="match status" value="1"/>
</dbReference>
<feature type="binding site" evidence="6">
    <location>
        <begin position="12"/>
        <end position="13"/>
    </location>
    <ligand>
        <name>NAD(+)</name>
        <dbReference type="ChEBI" id="CHEBI:57540"/>
    </ligand>
</feature>
<evidence type="ECO:0000256" key="3">
    <source>
        <dbReference type="ARBA" id="ARBA00023002"/>
    </source>
</evidence>
<evidence type="ECO:0000256" key="7">
    <source>
        <dbReference type="PIRSR" id="PIRSR000149-4"/>
    </source>
</evidence>
<name>A0A3M8R612_9PROT</name>
<keyword evidence="6" id="KW-0547">Nucleotide-binding</keyword>
<proteinExistence type="inferred from homology"/>
<feature type="binding site" evidence="6">
    <location>
        <position position="37"/>
    </location>
    <ligand>
        <name>NAD(+)</name>
        <dbReference type="ChEBI" id="CHEBI:57540"/>
    </ligand>
</feature>
<gene>
    <name evidence="10" type="primary">gap</name>
    <name evidence="10" type="ORF">EC580_06290</name>
</gene>
<feature type="binding site" evidence="6">
    <location>
        <position position="318"/>
    </location>
    <ligand>
        <name>NAD(+)</name>
        <dbReference type="ChEBI" id="CHEBI:57540"/>
    </ligand>
</feature>
<dbReference type="SUPFAM" id="SSF51735">
    <property type="entry name" value="NAD(P)-binding Rossmann-fold domains"/>
    <property type="match status" value="1"/>
</dbReference>
<dbReference type="CDD" id="cd05214">
    <property type="entry name" value="GAPDH_I_N"/>
    <property type="match status" value="1"/>
</dbReference>
<dbReference type="InterPro" id="IPR036291">
    <property type="entry name" value="NAD(P)-bd_dom_sf"/>
</dbReference>
<feature type="domain" description="Glyceraldehyde 3-phosphate dehydrogenase NAD(P) binding" evidence="9">
    <location>
        <begin position="3"/>
        <end position="156"/>
    </location>
</feature>
<evidence type="ECO:0000259" key="9">
    <source>
        <dbReference type="SMART" id="SM00846"/>
    </source>
</evidence>
<dbReference type="Gene3D" id="3.40.50.720">
    <property type="entry name" value="NAD(P)-binding Rossmann-like Domain"/>
    <property type="match status" value="1"/>
</dbReference>
<dbReference type="InterPro" id="IPR020829">
    <property type="entry name" value="GlycerAld_3-P_DH_cat"/>
</dbReference>
<feature type="binding site" evidence="5">
    <location>
        <position position="186"/>
    </location>
    <ligand>
        <name>D-glyceraldehyde 3-phosphate</name>
        <dbReference type="ChEBI" id="CHEBI:59776"/>
    </ligand>
</feature>
<feature type="site" description="Activates thiol group during catalysis" evidence="7">
    <location>
        <position position="183"/>
    </location>
</feature>
<dbReference type="PRINTS" id="PR00078">
    <property type="entry name" value="G3PDHDRGNASE"/>
</dbReference>
<dbReference type="GO" id="GO:0051287">
    <property type="term" value="F:NAD binding"/>
    <property type="evidence" value="ECO:0007669"/>
    <property type="project" value="InterPro"/>
</dbReference>
<reference evidence="10" key="1">
    <citation type="submission" date="2018-10" db="EMBL/GenBank/DDBJ databases">
        <title>Acidithiobacillus sulfuriphilus sp. nov.: an extremely acidophilic sulfur-oxidizing chemolithotroph isolated from a neutral pH environment.</title>
        <authorList>
            <person name="Falagan C."/>
            <person name="Moya-Beltran A."/>
            <person name="Quatrini R."/>
            <person name="Johnson D.B."/>
        </authorList>
    </citation>
    <scope>NUCLEOTIDE SEQUENCE [LARGE SCALE GENOMIC DNA]</scope>
    <source>
        <strain evidence="10">CJ-2</strain>
    </source>
</reference>
<dbReference type="PANTHER" id="PTHR43148">
    <property type="entry name" value="GLYCERALDEHYDE-3-PHOSPHATE DEHYDROGENASE 2"/>
    <property type="match status" value="1"/>
</dbReference>
<feature type="active site" description="Nucleophile" evidence="4">
    <location>
        <position position="156"/>
    </location>
</feature>
<evidence type="ECO:0000313" key="10">
    <source>
        <dbReference type="EMBL" id="RNF63785.1"/>
    </source>
</evidence>
<dbReference type="PIRSF" id="PIRSF000149">
    <property type="entry name" value="GAP_DH"/>
    <property type="match status" value="1"/>
</dbReference>
<accession>A0A3M8R612</accession>
<dbReference type="GO" id="GO:0006006">
    <property type="term" value="P:glucose metabolic process"/>
    <property type="evidence" value="ECO:0007669"/>
    <property type="project" value="InterPro"/>
</dbReference>
<dbReference type="AlphaFoldDB" id="A0A3M8R612"/>
<dbReference type="InterPro" id="IPR020828">
    <property type="entry name" value="GlycerAld_3-P_DH_NAD(P)-bd"/>
</dbReference>
<evidence type="ECO:0000256" key="1">
    <source>
        <dbReference type="ARBA" id="ARBA00007406"/>
    </source>
</evidence>
<dbReference type="FunFam" id="3.40.50.720:FF:000001">
    <property type="entry name" value="Glyceraldehyde-3-phosphate dehydrogenase"/>
    <property type="match status" value="1"/>
</dbReference>
<dbReference type="InterPro" id="IPR006424">
    <property type="entry name" value="Glyceraldehyde-3-P_DH_1"/>
</dbReference>
<dbReference type="Gene3D" id="3.30.360.10">
    <property type="entry name" value="Dihydrodipicolinate Reductase, domain 2"/>
    <property type="match status" value="1"/>
</dbReference>
<dbReference type="FunFam" id="3.30.360.10:FF:000002">
    <property type="entry name" value="Glyceraldehyde-3-phosphate dehydrogenase"/>
    <property type="match status" value="1"/>
</dbReference>
<dbReference type="GO" id="GO:0050661">
    <property type="term" value="F:NADP binding"/>
    <property type="evidence" value="ECO:0007669"/>
    <property type="project" value="InterPro"/>
</dbReference>
<evidence type="ECO:0000256" key="5">
    <source>
        <dbReference type="PIRSR" id="PIRSR000149-2"/>
    </source>
</evidence>
<dbReference type="SUPFAM" id="SSF55347">
    <property type="entry name" value="Glyceraldehyde-3-phosphate dehydrogenase-like, C-terminal domain"/>
    <property type="match status" value="1"/>
</dbReference>
<sequence>MTLRIGINGYGRIGRNILRAVYESGRTQQVQIVAVNDLGSPETNAHLTQYDSVHGRFNARVSVDGDAMLVNEDRIKVLAERDPAKLPWGDLGVDVVLECTGFFTTREKAALHLQGGAKKVLISAPAKDAVDMTVVYGVNHQLLDPAKHSIVSNGSCTTNCLAPLAKTLNDFAGIEGGTMNTIHSMTNDQRIIDVYHSDLRRARAAGMSMIPTSTGAAKAIGLVLPELEGKLDGFAIRVPTHNVSIVDLTCLVSKEVSVAELHAAMKAACEGPLKGVFAYNDKPLVSIDFNHDPHSSTYEASLTKVKGKLVKVCSWYDNEWGFSNRMVDTALAMMGLPR</sequence>
<organism evidence="10">
    <name type="scientific">Acidithiobacillus sulfuriphilus</name>
    <dbReference type="NCBI Taxonomy" id="1867749"/>
    <lineage>
        <taxon>Bacteria</taxon>
        <taxon>Pseudomonadati</taxon>
        <taxon>Pseudomonadota</taxon>
        <taxon>Acidithiobacillia</taxon>
        <taxon>Acidithiobacillales</taxon>
        <taxon>Acidithiobacillaceae</taxon>
        <taxon>Acidithiobacillus</taxon>
    </lineage>
</organism>
<evidence type="ECO:0000256" key="6">
    <source>
        <dbReference type="PIRSR" id="PIRSR000149-3"/>
    </source>
</evidence>
<comment type="caution">
    <text evidence="10">The sequence shown here is derived from an EMBL/GenBank/DDBJ whole genome shotgun (WGS) entry which is preliminary data.</text>
</comment>
<feature type="binding site" evidence="5">
    <location>
        <begin position="214"/>
        <end position="215"/>
    </location>
    <ligand>
        <name>D-glyceraldehyde 3-phosphate</name>
        <dbReference type="ChEBI" id="CHEBI:59776"/>
    </ligand>
</feature>
<feature type="binding site" evidence="5">
    <location>
        <position position="237"/>
    </location>
    <ligand>
        <name>D-glyceraldehyde 3-phosphate</name>
        <dbReference type="ChEBI" id="CHEBI:59776"/>
    </ligand>
</feature>
<evidence type="ECO:0000256" key="4">
    <source>
        <dbReference type="PIRSR" id="PIRSR000149-1"/>
    </source>
</evidence>
<feature type="binding site" evidence="6">
    <location>
        <position position="81"/>
    </location>
    <ligand>
        <name>NAD(+)</name>
        <dbReference type="ChEBI" id="CHEBI:57540"/>
    </ligand>
</feature>
<protein>
    <submittedName>
        <fullName evidence="10">Type I glyceraldehyde-3-phosphate dehydrogenase</fullName>
    </submittedName>
</protein>
<feature type="binding site" evidence="6">
    <location>
        <position position="123"/>
    </location>
    <ligand>
        <name>NAD(+)</name>
        <dbReference type="ChEBI" id="CHEBI:57540"/>
    </ligand>
</feature>
<comment type="similarity">
    <text evidence="1 8">Belongs to the glyceraldehyde-3-phosphate dehydrogenase family.</text>
</comment>
<feature type="binding site" evidence="5">
    <location>
        <begin position="155"/>
        <end position="157"/>
    </location>
    <ligand>
        <name>D-glyceraldehyde 3-phosphate</name>
        <dbReference type="ChEBI" id="CHEBI:59776"/>
    </ligand>
</feature>
<dbReference type="SMART" id="SM00846">
    <property type="entry name" value="Gp_dh_N"/>
    <property type="match status" value="1"/>
</dbReference>
<evidence type="ECO:0000256" key="2">
    <source>
        <dbReference type="ARBA" id="ARBA00011881"/>
    </source>
</evidence>
<evidence type="ECO:0000256" key="8">
    <source>
        <dbReference type="RuleBase" id="RU000397"/>
    </source>
</evidence>
<dbReference type="GO" id="GO:0016620">
    <property type="term" value="F:oxidoreductase activity, acting on the aldehyde or oxo group of donors, NAD or NADP as acceptor"/>
    <property type="evidence" value="ECO:0007669"/>
    <property type="project" value="InterPro"/>
</dbReference>
<dbReference type="Pfam" id="PF00044">
    <property type="entry name" value="Gp_dh_N"/>
    <property type="match status" value="1"/>
</dbReference>
<keyword evidence="6" id="KW-0520">NAD</keyword>
<dbReference type="Pfam" id="PF02800">
    <property type="entry name" value="Gp_dh_C"/>
    <property type="match status" value="1"/>
</dbReference>
<comment type="subunit">
    <text evidence="2">Homotetramer.</text>
</comment>
<dbReference type="EMBL" id="RIZI01000154">
    <property type="protein sequence ID" value="RNF63785.1"/>
    <property type="molecule type" value="Genomic_DNA"/>
</dbReference>
<dbReference type="RefSeq" id="WP_123103273.1">
    <property type="nucleotide sequence ID" value="NZ_CP127527.1"/>
</dbReference>
<dbReference type="InterPro" id="IPR020831">
    <property type="entry name" value="GlycerAld/Erythrose_P_DH"/>
</dbReference>
<dbReference type="NCBIfam" id="TIGR01534">
    <property type="entry name" value="GAPDH-I"/>
    <property type="match status" value="1"/>
</dbReference>